<comment type="cofactor">
    <cofactor evidence="1">
        <name>thiamine diphosphate</name>
        <dbReference type="ChEBI" id="CHEBI:58937"/>
    </cofactor>
</comment>
<evidence type="ECO:0000256" key="2">
    <source>
        <dbReference type="ARBA" id="ARBA00007812"/>
    </source>
</evidence>
<gene>
    <name evidence="8" type="ORF">ACFPOF_19655</name>
</gene>
<comment type="caution">
    <text evidence="8">The sequence shown here is derived from an EMBL/GenBank/DDBJ whole genome shotgun (WGS) entry which is preliminary data.</text>
</comment>
<dbReference type="Proteomes" id="UP001596113">
    <property type="component" value="Unassembled WGS sequence"/>
</dbReference>
<evidence type="ECO:0000259" key="7">
    <source>
        <dbReference type="Pfam" id="PF02776"/>
    </source>
</evidence>
<dbReference type="Pfam" id="PF02776">
    <property type="entry name" value="TPP_enzyme_N"/>
    <property type="match status" value="1"/>
</dbReference>
<dbReference type="Gene3D" id="3.40.50.1220">
    <property type="entry name" value="TPP-binding domain"/>
    <property type="match status" value="1"/>
</dbReference>
<dbReference type="InterPro" id="IPR012001">
    <property type="entry name" value="Thiamin_PyroP_enz_TPP-bd_dom"/>
</dbReference>
<dbReference type="Gene3D" id="3.40.50.970">
    <property type="match status" value="2"/>
</dbReference>
<dbReference type="SUPFAM" id="SSF52518">
    <property type="entry name" value="Thiamin diphosphate-binding fold (THDP-binding)"/>
    <property type="match status" value="2"/>
</dbReference>
<evidence type="ECO:0000259" key="5">
    <source>
        <dbReference type="Pfam" id="PF00205"/>
    </source>
</evidence>
<dbReference type="InterPro" id="IPR029035">
    <property type="entry name" value="DHS-like_NAD/FAD-binding_dom"/>
</dbReference>
<evidence type="ECO:0000256" key="4">
    <source>
        <dbReference type="RuleBase" id="RU362132"/>
    </source>
</evidence>
<dbReference type="PROSITE" id="PS00187">
    <property type="entry name" value="TPP_ENZYMES"/>
    <property type="match status" value="1"/>
</dbReference>
<accession>A0ABW0HWQ0</accession>
<dbReference type="InterPro" id="IPR011766">
    <property type="entry name" value="TPP_enzyme_TPP-bd"/>
</dbReference>
<dbReference type="EMBL" id="JBHSMI010000028">
    <property type="protein sequence ID" value="MFC5404963.1"/>
    <property type="molecule type" value="Genomic_DNA"/>
</dbReference>
<dbReference type="SUPFAM" id="SSF52467">
    <property type="entry name" value="DHS-like NAD/FAD-binding domain"/>
    <property type="match status" value="1"/>
</dbReference>
<proteinExistence type="inferred from homology"/>
<protein>
    <submittedName>
        <fullName evidence="8">Thiamine pyrophosphate-binding protein</fullName>
    </submittedName>
</protein>
<feature type="domain" description="Thiamine pyrophosphate enzyme N-terminal TPP-binding" evidence="7">
    <location>
        <begin position="7"/>
        <end position="129"/>
    </location>
</feature>
<dbReference type="RefSeq" id="WP_378135725.1">
    <property type="nucleotide sequence ID" value="NZ_JBHSMI010000028.1"/>
</dbReference>
<dbReference type="InterPro" id="IPR045229">
    <property type="entry name" value="TPP_enz"/>
</dbReference>
<reference evidence="9" key="1">
    <citation type="journal article" date="2019" name="Int. J. Syst. Evol. Microbiol.">
        <title>The Global Catalogue of Microorganisms (GCM) 10K type strain sequencing project: providing services to taxonomists for standard genome sequencing and annotation.</title>
        <authorList>
            <consortium name="The Broad Institute Genomics Platform"/>
            <consortium name="The Broad Institute Genome Sequencing Center for Infectious Disease"/>
            <person name="Wu L."/>
            <person name="Ma J."/>
        </authorList>
    </citation>
    <scope>NUCLEOTIDE SEQUENCE [LARGE SCALE GENOMIC DNA]</scope>
    <source>
        <strain evidence="9">CGMCC 1.18575</strain>
    </source>
</reference>
<dbReference type="Pfam" id="PF00205">
    <property type="entry name" value="TPP_enzyme_M"/>
    <property type="match status" value="1"/>
</dbReference>
<sequence length="609" mass="65661">MENVVLMKAAAYVVDFLAKAGVRHVFEMAGGAIAHLLDALAEREDIVAVPVRHEQAGAFAAEGYARAGGSIGVAMATSGPGALNLLTGIGSCYFDSVPCLFLTGQVNTYEYKFEDPVRQNGFQETDIVAVARPLTKYATLVTDASKLRYELEKAVHIATSGRPGPVLLDIPMDVQRAEVDPDQLIGFFDGEALTAARLEKEALVPEEDDVKMTVKLLRQAVRPLILVGGGVRAAGADEELRSWLAASEVPTVCSLMGLDSVGTDYRWNLGLIGSYGHRYANLALANCDCLLVLGSRLDTRQTGTQPETFARGAKIVHVDVDKTELGRKVKAELTVRADAKAFLQRLAEAWQATEGISASIWETWKDRLAYQRIRYPSGALTSKEVEEGIDPNRLMEKLGEVVGGDAVVCLDVGQHQMWASQSLPLRSGARLLNAGGMGAMGFGLPAAIGAAFARPDARIFVLAGDGGLQVNVQELQTIVHWHLPIAIIVVNNRSLGMVRQFQDLYFGGRRVSTVDGYSCPDFVRVAEAYGIPGRRIATVSELEQWLGGGAPFPPDGPSLTEVVVASSAGVIPKLGVGRPIEDMEPLLDRKELRRQLLVPLKKDRPPEAD</sequence>
<dbReference type="InterPro" id="IPR000399">
    <property type="entry name" value="TPP-bd_CS"/>
</dbReference>
<organism evidence="8 9">
    <name type="scientific">Cohnella soli</name>
    <dbReference type="NCBI Taxonomy" id="425005"/>
    <lineage>
        <taxon>Bacteria</taxon>
        <taxon>Bacillati</taxon>
        <taxon>Bacillota</taxon>
        <taxon>Bacilli</taxon>
        <taxon>Bacillales</taxon>
        <taxon>Paenibacillaceae</taxon>
        <taxon>Cohnella</taxon>
    </lineage>
</organism>
<comment type="similarity">
    <text evidence="2 4">Belongs to the TPP enzyme family.</text>
</comment>
<name>A0ABW0HWQ0_9BACL</name>
<dbReference type="InterPro" id="IPR029061">
    <property type="entry name" value="THDP-binding"/>
</dbReference>
<keyword evidence="9" id="KW-1185">Reference proteome</keyword>
<evidence type="ECO:0000256" key="3">
    <source>
        <dbReference type="ARBA" id="ARBA00023052"/>
    </source>
</evidence>
<evidence type="ECO:0000256" key="1">
    <source>
        <dbReference type="ARBA" id="ARBA00001964"/>
    </source>
</evidence>
<dbReference type="CDD" id="cd07035">
    <property type="entry name" value="TPP_PYR_POX_like"/>
    <property type="match status" value="1"/>
</dbReference>
<evidence type="ECO:0000313" key="9">
    <source>
        <dbReference type="Proteomes" id="UP001596113"/>
    </source>
</evidence>
<feature type="domain" description="Thiamine pyrophosphate enzyme TPP-binding" evidence="6">
    <location>
        <begin position="411"/>
        <end position="547"/>
    </location>
</feature>
<dbReference type="PANTHER" id="PTHR18968:SF13">
    <property type="entry name" value="ACETOLACTATE SYNTHASE CATALYTIC SUBUNIT, MITOCHONDRIAL"/>
    <property type="match status" value="1"/>
</dbReference>
<feature type="domain" description="Thiamine pyrophosphate enzyme central" evidence="5">
    <location>
        <begin position="213"/>
        <end position="346"/>
    </location>
</feature>
<dbReference type="Pfam" id="PF02775">
    <property type="entry name" value="TPP_enzyme_C"/>
    <property type="match status" value="1"/>
</dbReference>
<dbReference type="PANTHER" id="PTHR18968">
    <property type="entry name" value="THIAMINE PYROPHOSPHATE ENZYMES"/>
    <property type="match status" value="1"/>
</dbReference>
<evidence type="ECO:0000259" key="6">
    <source>
        <dbReference type="Pfam" id="PF02775"/>
    </source>
</evidence>
<evidence type="ECO:0000313" key="8">
    <source>
        <dbReference type="EMBL" id="MFC5404963.1"/>
    </source>
</evidence>
<dbReference type="InterPro" id="IPR012000">
    <property type="entry name" value="Thiamin_PyroP_enz_cen_dom"/>
</dbReference>
<keyword evidence="3 4" id="KW-0786">Thiamine pyrophosphate</keyword>